<feature type="compositionally biased region" description="Low complexity" evidence="1">
    <location>
        <begin position="122"/>
        <end position="134"/>
    </location>
</feature>
<keyword evidence="3" id="KW-1185">Reference proteome</keyword>
<dbReference type="OrthoDB" id="3215534at2759"/>
<feature type="region of interest" description="Disordered" evidence="1">
    <location>
        <begin position="540"/>
        <end position="574"/>
    </location>
</feature>
<dbReference type="STRING" id="5643.A0A060SZB9"/>
<comment type="caution">
    <text evidence="2">The sequence shown here is derived from an EMBL/GenBank/DDBJ whole genome shotgun (WGS) entry which is preliminary data.</text>
</comment>
<dbReference type="Proteomes" id="UP000029665">
    <property type="component" value="Unassembled WGS sequence"/>
</dbReference>
<feature type="region of interest" description="Disordered" evidence="1">
    <location>
        <begin position="598"/>
        <end position="823"/>
    </location>
</feature>
<feature type="compositionally biased region" description="Pro residues" evidence="1">
    <location>
        <begin position="228"/>
        <end position="249"/>
    </location>
</feature>
<sequence length="1001" mass="108304">MFNDFLFSQALQTGSPSSDVENIPQGSWQTSASAQYSSTPFPPSQPPNQPILRPPVGFGTSPSSVPTYQAPPPQSVQSNLQYLPGQNPKTEEPSSKARKKSSKAKDKESSKSSSRKSKAADHAASSHPTTAQPYTAPPPTDSVQKTAFRVQSYSNDSNANGIPYAVHDGPYGAAFRADLGDRPKSKSSKKKSKSAAAQAEPQAAATQPPAPPHGYPPSSQYYPYQAAPQPPGPHPYPHMSPYHYPPPSYSQPQQQPGPGAPGQQGRPSYYRYDYEKLRQTAPAYRAKLAVPDSQSPGPGPAQVPPHPHHPYPSQHPPPELDHHSRSSRSSHGKDTHVYRPEYQYPPSPEYHERDTSPPPPSLPADRHGSPPQPPPSYPPSYPPAYPPSYPPPHAHSSEKRHKSKSRSHRQEHDTSSAPLPPSGYSAQIPGAAPLAVRVCRILTLLIEDKRNPDGESMLAEVRVPLKQLGSADEGYWADAQEVTDELQKGPSRIDGAAKVYTQRGKYKQYFLRISADGEQVCQPANLMVTRERTLEIFIEDNTPPGQKAANTQLHSSPPRLQPPMPSPPKRSSLFSVDDIQSPVEDKFDSMAYIASKTLESRKRPRSSSVRSTQSMQSVVLSEGYTMQTQERDAQSPSSEESTGSTEAPSGAPSRTMSQASPSSSSEAQDRPSAPPTSQPSQDPPDSHQTPPPTSEPLSQPKENPTFPTFTTPAQSAPPPPSSSSFTPGPSPPKKAKLSVAQPSPHTEKSVSPGPTEAVAYPWSHSRTPSFAEMSAPSISGKSSKAGVSTAPRMTSNPFANYQSGLSLSSRQPDASRVATAQSTGSSISIPSLSTVSIPPAATVAAPATLVPSTTSALDNAVGMWIKGIISKEPQWETFVKNRSRVLKMSEQLEQYKYVQRVMDRFEKTRTPPDLEGAGNVEITKLQVMRAFNLPLSWGEDCTETLVMTTLYGPGGTRCEDPRVCAMLEETPPITTGMQAKKYLTLLREVHGQWTIAHPNVS</sequence>
<name>A0A060SZB9_PYCCI</name>
<feature type="compositionally biased region" description="Low complexity" evidence="1">
    <location>
        <begin position="250"/>
        <end position="268"/>
    </location>
</feature>
<feature type="compositionally biased region" description="Low complexity" evidence="1">
    <location>
        <begin position="704"/>
        <end position="714"/>
    </location>
</feature>
<dbReference type="EMBL" id="CCBP010000460">
    <property type="protein sequence ID" value="CDO77619.1"/>
    <property type="molecule type" value="Genomic_DNA"/>
</dbReference>
<dbReference type="HOGENOM" id="CLU_312388_0_0_1"/>
<feature type="compositionally biased region" description="Polar residues" evidence="1">
    <location>
        <begin position="141"/>
        <end position="160"/>
    </location>
</feature>
<feature type="compositionally biased region" description="Low complexity" evidence="1">
    <location>
        <begin position="216"/>
        <end position="227"/>
    </location>
</feature>
<gene>
    <name evidence="2" type="ORF">BN946_scf184946.g12</name>
</gene>
<feature type="compositionally biased region" description="Low complexity" evidence="1">
    <location>
        <begin position="194"/>
        <end position="207"/>
    </location>
</feature>
<evidence type="ECO:0000313" key="2">
    <source>
        <dbReference type="EMBL" id="CDO77619.1"/>
    </source>
</evidence>
<protein>
    <submittedName>
        <fullName evidence="2">Uncharacterized protein</fullName>
    </submittedName>
</protein>
<evidence type="ECO:0000313" key="3">
    <source>
        <dbReference type="Proteomes" id="UP000029665"/>
    </source>
</evidence>
<accession>A0A060SZB9</accession>
<feature type="compositionally biased region" description="Polar residues" evidence="1">
    <location>
        <begin position="776"/>
        <end position="812"/>
    </location>
</feature>
<feature type="compositionally biased region" description="Low complexity" evidence="1">
    <location>
        <begin position="635"/>
        <end position="666"/>
    </location>
</feature>
<dbReference type="AlphaFoldDB" id="A0A060SZB9"/>
<evidence type="ECO:0000256" key="1">
    <source>
        <dbReference type="SAM" id="MobiDB-lite"/>
    </source>
</evidence>
<feature type="compositionally biased region" description="Low complexity" evidence="1">
    <location>
        <begin position="606"/>
        <end position="619"/>
    </location>
</feature>
<organism evidence="2 3">
    <name type="scientific">Pycnoporus cinnabarinus</name>
    <name type="common">Cinnabar-red polypore</name>
    <name type="synonym">Trametes cinnabarina</name>
    <dbReference type="NCBI Taxonomy" id="5643"/>
    <lineage>
        <taxon>Eukaryota</taxon>
        <taxon>Fungi</taxon>
        <taxon>Dikarya</taxon>
        <taxon>Basidiomycota</taxon>
        <taxon>Agaricomycotina</taxon>
        <taxon>Agaricomycetes</taxon>
        <taxon>Polyporales</taxon>
        <taxon>Polyporaceae</taxon>
        <taxon>Trametes</taxon>
    </lineage>
</organism>
<feature type="compositionally biased region" description="Pro residues" evidence="1">
    <location>
        <begin position="40"/>
        <end position="53"/>
    </location>
</feature>
<feature type="compositionally biased region" description="Polar residues" evidence="1">
    <location>
        <begin position="9"/>
        <end position="34"/>
    </location>
</feature>
<reference evidence="2" key="1">
    <citation type="submission" date="2014-01" db="EMBL/GenBank/DDBJ databases">
        <title>The genome of the white-rot fungus Pycnoporus cinnabarinus: a basidiomycete model with a versatile arsenal for lignocellulosic biomass breakdown.</title>
        <authorList>
            <person name="Levasseur A."/>
            <person name="Lomascolo A."/>
            <person name="Ruiz-Duenas F.J."/>
            <person name="Uzan E."/>
            <person name="Piumi F."/>
            <person name="Kues U."/>
            <person name="Ram A.F.J."/>
            <person name="Murat C."/>
            <person name="Haon M."/>
            <person name="Benoit I."/>
            <person name="Arfi Y."/>
            <person name="Chevret D."/>
            <person name="Drula E."/>
            <person name="Kwon M.J."/>
            <person name="Gouret P."/>
            <person name="Lesage-Meessen L."/>
            <person name="Lombard V."/>
            <person name="Mariette J."/>
            <person name="Noirot C."/>
            <person name="Park J."/>
            <person name="Patyshakuliyeva A."/>
            <person name="Wieneger R.A.B."/>
            <person name="Wosten H.A.B."/>
            <person name="Martin F."/>
            <person name="Coutinho P.M."/>
            <person name="de Vries R."/>
            <person name="Martinez A.T."/>
            <person name="Klopp C."/>
            <person name="Pontarotti P."/>
            <person name="Henrissat B."/>
            <person name="Record E."/>
        </authorList>
    </citation>
    <scope>NUCLEOTIDE SEQUENCE [LARGE SCALE GENOMIC DNA]</scope>
    <source>
        <strain evidence="2">BRFM137</strain>
    </source>
</reference>
<dbReference type="OMA" id="TEMANPI"/>
<feature type="region of interest" description="Disordered" evidence="1">
    <location>
        <begin position="1"/>
        <end position="426"/>
    </location>
</feature>
<feature type="compositionally biased region" description="Pro residues" evidence="1">
    <location>
        <begin position="559"/>
        <end position="568"/>
    </location>
</feature>
<feature type="compositionally biased region" description="Pro residues" evidence="1">
    <location>
        <begin position="370"/>
        <end position="393"/>
    </location>
</feature>
<proteinExistence type="predicted"/>
<feature type="compositionally biased region" description="Basic residues" evidence="1">
    <location>
        <begin position="398"/>
        <end position="407"/>
    </location>
</feature>